<reference evidence="1 2" key="1">
    <citation type="submission" date="2016-04" db="EMBL/GenBank/DDBJ databases">
        <title>Genome sequence of Clostridium magnum DSM 2767.</title>
        <authorList>
            <person name="Poehlein A."/>
            <person name="Uhlig R."/>
            <person name="Fischer R."/>
            <person name="Bahl H."/>
            <person name="Daniel R."/>
        </authorList>
    </citation>
    <scope>NUCLEOTIDE SEQUENCE [LARGE SCALE GENOMIC DNA]</scope>
    <source>
        <strain evidence="1 2">DSM 2767</strain>
    </source>
</reference>
<comment type="caution">
    <text evidence="1">The sequence shown here is derived from an EMBL/GenBank/DDBJ whole genome shotgun (WGS) entry which is preliminary data.</text>
</comment>
<dbReference type="SUPFAM" id="SSF55729">
    <property type="entry name" value="Acyl-CoA N-acyltransferases (Nat)"/>
    <property type="match status" value="1"/>
</dbReference>
<evidence type="ECO:0000313" key="1">
    <source>
        <dbReference type="EMBL" id="KZL91647.1"/>
    </source>
</evidence>
<dbReference type="RefSeq" id="WP_066624694.1">
    <property type="nucleotide sequence ID" value="NZ_FQXL01000005.1"/>
</dbReference>
<evidence type="ECO:0000313" key="2">
    <source>
        <dbReference type="Proteomes" id="UP000076603"/>
    </source>
</evidence>
<evidence type="ECO:0008006" key="3">
    <source>
        <dbReference type="Google" id="ProtNLM"/>
    </source>
</evidence>
<dbReference type="Proteomes" id="UP000076603">
    <property type="component" value="Unassembled WGS sequence"/>
</dbReference>
<organism evidence="1 2">
    <name type="scientific">Clostridium magnum DSM 2767</name>
    <dbReference type="NCBI Taxonomy" id="1121326"/>
    <lineage>
        <taxon>Bacteria</taxon>
        <taxon>Bacillati</taxon>
        <taxon>Bacillota</taxon>
        <taxon>Clostridia</taxon>
        <taxon>Eubacteriales</taxon>
        <taxon>Clostridiaceae</taxon>
        <taxon>Clostridium</taxon>
    </lineage>
</organism>
<dbReference type="PATRIC" id="fig|1121326.3.peg.3444"/>
<dbReference type="AlphaFoldDB" id="A0A162SN52"/>
<dbReference type="InterPro" id="IPR016181">
    <property type="entry name" value="Acyl_CoA_acyltransferase"/>
</dbReference>
<protein>
    <recommendedName>
        <fullName evidence="3">N-acetyltransferase domain-containing protein</fullName>
    </recommendedName>
</protein>
<name>A0A162SN52_9CLOT</name>
<sequence>MIVDKMEQSLRPVETPMAPYPPKVITMANGQKLVIRQIAREEVPHILEAVKPLMTVEKDFYDIVASRIYSELLGYYRYRVKDEYCLIGTIDGVIVGIVNGRLVDDKVGMSYHTMTLRQGLRIGAQLFAAKMEYHLDILKQEEVWIVAESPNGFKRWMIEYELESRPETWHELGGVPTYVLTKALWEKHKGEKLAGRRPVKEELLKTADNPILPETYAQIPGYKRCAK</sequence>
<dbReference type="OrthoDB" id="43577at2"/>
<accession>A0A162SN52</accession>
<dbReference type="EMBL" id="LWAE01000003">
    <property type="protein sequence ID" value="KZL91647.1"/>
    <property type="molecule type" value="Genomic_DNA"/>
</dbReference>
<dbReference type="STRING" id="1121326.CLMAG_34060"/>
<gene>
    <name evidence="1" type="ORF">CLMAG_34060</name>
</gene>
<keyword evidence="2" id="KW-1185">Reference proteome</keyword>
<proteinExistence type="predicted"/>